<evidence type="ECO:0000256" key="1">
    <source>
        <dbReference type="ARBA" id="ARBA00023125"/>
    </source>
</evidence>
<evidence type="ECO:0000313" key="5">
    <source>
        <dbReference type="EMBL" id="MBB3063583.1"/>
    </source>
</evidence>
<evidence type="ECO:0000313" key="6">
    <source>
        <dbReference type="Proteomes" id="UP000535937"/>
    </source>
</evidence>
<dbReference type="SMART" id="SM00559">
    <property type="entry name" value="Ku78"/>
    <property type="match status" value="1"/>
</dbReference>
<feature type="compositionally biased region" description="Basic and acidic residues" evidence="3">
    <location>
        <begin position="239"/>
        <end position="249"/>
    </location>
</feature>
<dbReference type="InterPro" id="IPR009187">
    <property type="entry name" value="Prok_Ku"/>
</dbReference>
<dbReference type="HAMAP" id="MF_01875">
    <property type="entry name" value="Prokaryotic_Ku"/>
    <property type="match status" value="1"/>
</dbReference>
<dbReference type="PANTHER" id="PTHR41251:SF1">
    <property type="entry name" value="NON-HOMOLOGOUS END JOINING PROTEIN KU"/>
    <property type="match status" value="1"/>
</dbReference>
<proteinExistence type="inferred from homology"/>
<dbReference type="PIRSF" id="PIRSF006493">
    <property type="entry name" value="Prok_Ku"/>
    <property type="match status" value="1"/>
</dbReference>
<keyword evidence="6" id="KW-1185">Reference proteome</keyword>
<sequence>MTARAIWKGVIRFGEVKVPVKLYSAVQDRSVHFRLLHAKDHSPVKQAMVNPETDEIVPYAETRRGYVIEGRTGEGSLVMFDQKELDALEPESERDIEVIRFMPPEAIDHRWYDRPYYLGPDGSESAYFALAEALEHSGREGLARWVMRKKSYVGALRLYSGVPILMSLRHEEQVVPMDALEPPKGKALDARELDMARQLIGMLEAEFEPEEYHDEYRARVLELIEAKRQGKSVKVTPFRRPEPSEDLSKALEASLKKERKRA</sequence>
<name>A0A7W4ZB86_9GAMM</name>
<dbReference type="Pfam" id="PF02735">
    <property type="entry name" value="Ku"/>
    <property type="match status" value="1"/>
</dbReference>
<evidence type="ECO:0000256" key="3">
    <source>
        <dbReference type="SAM" id="MobiDB-lite"/>
    </source>
</evidence>
<dbReference type="EMBL" id="JACHWZ010000038">
    <property type="protein sequence ID" value="MBB3063583.1"/>
    <property type="molecule type" value="Genomic_DNA"/>
</dbReference>
<dbReference type="Gene3D" id="2.40.290.10">
    <property type="match status" value="1"/>
</dbReference>
<accession>A0A7W4ZB86</accession>
<gene>
    <name evidence="2" type="primary">ku</name>
    <name evidence="5" type="ORF">FHS09_004443</name>
</gene>
<evidence type="ECO:0000256" key="2">
    <source>
        <dbReference type="HAMAP-Rule" id="MF_01875"/>
    </source>
</evidence>
<comment type="similarity">
    <text evidence="2">Belongs to the prokaryotic Ku family.</text>
</comment>
<dbReference type="GO" id="GO:0006303">
    <property type="term" value="P:double-strand break repair via nonhomologous end joining"/>
    <property type="evidence" value="ECO:0007669"/>
    <property type="project" value="UniProtKB-UniRule"/>
</dbReference>
<dbReference type="RefSeq" id="WP_183463893.1">
    <property type="nucleotide sequence ID" value="NZ_JACHWZ010000038.1"/>
</dbReference>
<keyword evidence="2" id="KW-0233">DNA recombination</keyword>
<feature type="domain" description="Ku" evidence="4">
    <location>
        <begin position="54"/>
        <end position="185"/>
    </location>
</feature>
<evidence type="ECO:0000259" key="4">
    <source>
        <dbReference type="SMART" id="SM00559"/>
    </source>
</evidence>
<dbReference type="GO" id="GO:0003690">
    <property type="term" value="F:double-stranded DNA binding"/>
    <property type="evidence" value="ECO:0007669"/>
    <property type="project" value="UniProtKB-UniRule"/>
</dbReference>
<comment type="subunit">
    <text evidence="2">Homodimer. Interacts with LigD.</text>
</comment>
<keyword evidence="1 2" id="KW-0238">DNA-binding</keyword>
<dbReference type="PANTHER" id="PTHR41251">
    <property type="entry name" value="NON-HOMOLOGOUS END JOINING PROTEIN KU"/>
    <property type="match status" value="1"/>
</dbReference>
<dbReference type="GO" id="GO:0006310">
    <property type="term" value="P:DNA recombination"/>
    <property type="evidence" value="ECO:0007669"/>
    <property type="project" value="UniProtKB-KW"/>
</dbReference>
<dbReference type="AlphaFoldDB" id="A0A7W4ZB86"/>
<reference evidence="5 6" key="1">
    <citation type="submission" date="2020-08" db="EMBL/GenBank/DDBJ databases">
        <title>Genomic Encyclopedia of Type Strains, Phase III (KMG-III): the genomes of soil and plant-associated and newly described type strains.</title>
        <authorList>
            <person name="Whitman W."/>
        </authorList>
    </citation>
    <scope>NUCLEOTIDE SEQUENCE [LARGE SCALE GENOMIC DNA]</scope>
    <source>
        <strain evidence="5 6">CECT 8799</strain>
    </source>
</reference>
<dbReference type="Proteomes" id="UP000535937">
    <property type="component" value="Unassembled WGS sequence"/>
</dbReference>
<dbReference type="SUPFAM" id="SSF100939">
    <property type="entry name" value="SPOC domain-like"/>
    <property type="match status" value="1"/>
</dbReference>
<organism evidence="5 6">
    <name type="scientific">Microbulbifer rhizosphaerae</name>
    <dbReference type="NCBI Taxonomy" id="1562603"/>
    <lineage>
        <taxon>Bacteria</taxon>
        <taxon>Pseudomonadati</taxon>
        <taxon>Pseudomonadota</taxon>
        <taxon>Gammaproteobacteria</taxon>
        <taxon>Cellvibrionales</taxon>
        <taxon>Microbulbiferaceae</taxon>
        <taxon>Microbulbifer</taxon>
    </lineage>
</organism>
<dbReference type="NCBIfam" id="TIGR02772">
    <property type="entry name" value="Ku_bact"/>
    <property type="match status" value="1"/>
</dbReference>
<feature type="region of interest" description="Disordered" evidence="3">
    <location>
        <begin position="230"/>
        <end position="262"/>
    </location>
</feature>
<protein>
    <recommendedName>
        <fullName evidence="2">Non-homologous end joining protein Ku</fullName>
    </recommendedName>
</protein>
<dbReference type="InterPro" id="IPR016194">
    <property type="entry name" value="SPOC-like_C_dom_sf"/>
</dbReference>
<keyword evidence="2" id="KW-0227">DNA damage</keyword>
<keyword evidence="2" id="KW-0234">DNA repair</keyword>
<comment type="function">
    <text evidence="2">With LigD forms a non-homologous end joining (NHEJ) DNA repair enzyme, which repairs dsDNA breaks with reduced fidelity. Binds linear dsDNA with 5'- and 3'- overhangs but not closed circular dsDNA nor ssDNA. Recruits and stimulates the ligase activity of LigD.</text>
</comment>
<dbReference type="InterPro" id="IPR006164">
    <property type="entry name" value="DNA_bd_Ku70/Ku80"/>
</dbReference>
<comment type="caution">
    <text evidence="5">The sequence shown here is derived from an EMBL/GenBank/DDBJ whole genome shotgun (WGS) entry which is preliminary data.</text>
</comment>